<dbReference type="AlphaFoldDB" id="A0A368GT00"/>
<dbReference type="GO" id="GO:0036503">
    <property type="term" value="P:ERAD pathway"/>
    <property type="evidence" value="ECO:0007669"/>
    <property type="project" value="TreeGrafter"/>
</dbReference>
<dbReference type="EMBL" id="JOJR01000086">
    <property type="protein sequence ID" value="RCN46115.1"/>
    <property type="molecule type" value="Genomic_DNA"/>
</dbReference>
<evidence type="ECO:0000256" key="11">
    <source>
        <dbReference type="SAM" id="MobiDB-lite"/>
    </source>
</evidence>
<feature type="non-terminal residue" evidence="14">
    <location>
        <position position="1"/>
    </location>
</feature>
<feature type="transmembrane region" description="Helical" evidence="12">
    <location>
        <begin position="34"/>
        <end position="54"/>
    </location>
</feature>
<dbReference type="InterPro" id="IPR013083">
    <property type="entry name" value="Znf_RING/FYVE/PHD"/>
</dbReference>
<dbReference type="GO" id="GO:0000139">
    <property type="term" value="C:Golgi membrane"/>
    <property type="evidence" value="ECO:0007669"/>
    <property type="project" value="TreeGrafter"/>
</dbReference>
<dbReference type="GO" id="GO:0061630">
    <property type="term" value="F:ubiquitin protein ligase activity"/>
    <property type="evidence" value="ECO:0007669"/>
    <property type="project" value="TreeGrafter"/>
</dbReference>
<evidence type="ECO:0000313" key="15">
    <source>
        <dbReference type="Proteomes" id="UP000252519"/>
    </source>
</evidence>
<gene>
    <name evidence="14" type="ORF">ANCCAN_07887</name>
</gene>
<proteinExistence type="inferred from homology"/>
<keyword evidence="6" id="KW-0862">Zinc</keyword>
<feature type="domain" description="RING-type" evidence="13">
    <location>
        <begin position="112"/>
        <end position="166"/>
    </location>
</feature>
<evidence type="ECO:0000256" key="5">
    <source>
        <dbReference type="ARBA" id="ARBA00022771"/>
    </source>
</evidence>
<dbReference type="GO" id="GO:0000381">
    <property type="term" value="P:regulation of alternative mRNA splicing, via spliceosome"/>
    <property type="evidence" value="ECO:0007669"/>
    <property type="project" value="InterPro"/>
</dbReference>
<organism evidence="14 15">
    <name type="scientific">Ancylostoma caninum</name>
    <name type="common">Dog hookworm</name>
    <dbReference type="NCBI Taxonomy" id="29170"/>
    <lineage>
        <taxon>Eukaryota</taxon>
        <taxon>Metazoa</taxon>
        <taxon>Ecdysozoa</taxon>
        <taxon>Nematoda</taxon>
        <taxon>Chromadorea</taxon>
        <taxon>Rhabditida</taxon>
        <taxon>Rhabditina</taxon>
        <taxon>Rhabditomorpha</taxon>
        <taxon>Strongyloidea</taxon>
        <taxon>Ancylostomatidae</taxon>
        <taxon>Ancylostomatinae</taxon>
        <taxon>Ancylostoma</taxon>
    </lineage>
</organism>
<keyword evidence="8" id="KW-0175">Coiled coil</keyword>
<dbReference type="InterPro" id="IPR001841">
    <property type="entry name" value="Znf_RING"/>
</dbReference>
<evidence type="ECO:0000256" key="8">
    <source>
        <dbReference type="ARBA" id="ARBA00023054"/>
    </source>
</evidence>
<dbReference type="SUPFAM" id="SSF57850">
    <property type="entry name" value="RING/U-box"/>
    <property type="match status" value="1"/>
</dbReference>
<dbReference type="GO" id="GO:0008270">
    <property type="term" value="F:zinc ion binding"/>
    <property type="evidence" value="ECO:0007669"/>
    <property type="project" value="UniProtKB-KW"/>
</dbReference>
<dbReference type="InterPro" id="IPR040176">
    <property type="entry name" value="RNF121/RNF175"/>
</dbReference>
<evidence type="ECO:0000256" key="1">
    <source>
        <dbReference type="ARBA" id="ARBA00004141"/>
    </source>
</evidence>
<sequence length="526" mass="60404">LFIFAFIILSSLIGTSLCRLVYKWFLFLHKLSYVLGVAGYIIMIFTLMGLNFIFGLQSTTCMDAGILLLFYGLYYGVLGRDFAHICTDRMACKIGYFTHDGLPKKHLDDGVCAVCDSRLVASVSDTEDEDVEEEKTYRLSCGHTFHEFCIRGWVVVGKLQTCPYCKEKVDLKRMFKNPWEKPHLFYGQLLDWIRYLVCWQPLIVTFVQGIIGESQVRIYMSTDLKKKQYGLILKKKENTPVVRNVASVFGDDDDEAERVDVSNQIQSASTLRVQKHAERLQEMALAEDPTVFDYDASYDQIQAIRDEKIAERKKADKERKSKYALDIIKAHKRRELEQQSREERQQLKERQEEGDQFADKEVFVTGAYRKQMEEVQKFREEEAYEKRFNELTSVEHQKAWQAGFGRTLLNELARGEQSLMQKGELHGGTGESSAVTSKKKMRNIRQRQKSGSQSSDEESAVATKTKPDAVKKSIYSDDEDDAQPQFNPPKKNFPGELKPGLNRNELQKTLFTEEYATIGGNTGDGR</sequence>
<reference evidence="14 15" key="1">
    <citation type="submission" date="2014-10" db="EMBL/GenBank/DDBJ databases">
        <title>Draft genome of the hookworm Ancylostoma caninum.</title>
        <authorList>
            <person name="Mitreva M."/>
        </authorList>
    </citation>
    <scope>NUCLEOTIDE SEQUENCE [LARGE SCALE GENOMIC DNA]</scope>
    <source>
        <strain evidence="14 15">Baltimore</strain>
    </source>
</reference>
<dbReference type="PANTHER" id="PTHR13407:SF0">
    <property type="entry name" value="FI05221P"/>
    <property type="match status" value="1"/>
</dbReference>
<dbReference type="GO" id="GO:0005789">
    <property type="term" value="C:endoplasmic reticulum membrane"/>
    <property type="evidence" value="ECO:0007669"/>
    <property type="project" value="TreeGrafter"/>
</dbReference>
<evidence type="ECO:0000256" key="4">
    <source>
        <dbReference type="ARBA" id="ARBA00022723"/>
    </source>
</evidence>
<keyword evidence="9 12" id="KW-0472">Membrane</keyword>
<feature type="region of interest" description="Disordered" evidence="11">
    <location>
        <begin position="421"/>
        <end position="526"/>
    </location>
</feature>
<evidence type="ECO:0000256" key="2">
    <source>
        <dbReference type="ARBA" id="ARBA00010126"/>
    </source>
</evidence>
<evidence type="ECO:0000256" key="6">
    <source>
        <dbReference type="ARBA" id="ARBA00022833"/>
    </source>
</evidence>
<dbReference type="InterPro" id="IPR018612">
    <property type="entry name" value="NSRP1_N"/>
</dbReference>
<evidence type="ECO:0000256" key="9">
    <source>
        <dbReference type="ARBA" id="ARBA00023136"/>
    </source>
</evidence>
<dbReference type="CDD" id="cd16475">
    <property type="entry name" value="RING-H2_RNF121-like"/>
    <property type="match status" value="1"/>
</dbReference>
<feature type="region of interest" description="Disordered" evidence="11">
    <location>
        <begin position="335"/>
        <end position="354"/>
    </location>
</feature>
<keyword evidence="15" id="KW-1185">Reference proteome</keyword>
<keyword evidence="4" id="KW-0479">Metal-binding</keyword>
<evidence type="ECO:0000256" key="7">
    <source>
        <dbReference type="ARBA" id="ARBA00022989"/>
    </source>
</evidence>
<keyword evidence="7 12" id="KW-1133">Transmembrane helix</keyword>
<evidence type="ECO:0000256" key="10">
    <source>
        <dbReference type="PROSITE-ProRule" id="PRU00175"/>
    </source>
</evidence>
<dbReference type="STRING" id="29170.A0A368GT00"/>
<evidence type="ECO:0000313" key="14">
    <source>
        <dbReference type="EMBL" id="RCN46115.1"/>
    </source>
</evidence>
<comment type="subcellular location">
    <subcellularLocation>
        <location evidence="1">Membrane</location>
        <topology evidence="1">Multi-pass membrane protein</topology>
    </subcellularLocation>
</comment>
<keyword evidence="3 12" id="KW-0812">Transmembrane</keyword>
<accession>A0A368GT00</accession>
<comment type="caution">
    <text evidence="14">The sequence shown here is derived from an EMBL/GenBank/DDBJ whole genome shotgun (WGS) entry which is preliminary data.</text>
</comment>
<dbReference type="Pfam" id="PF09745">
    <property type="entry name" value="NSRP1_N"/>
    <property type="match status" value="1"/>
</dbReference>
<dbReference type="PANTHER" id="PTHR13407">
    <property type="entry name" value="RNF121 PROTEIN"/>
    <property type="match status" value="1"/>
</dbReference>
<dbReference type="Gene3D" id="3.30.40.10">
    <property type="entry name" value="Zinc/RING finger domain, C3HC4 (zinc finger)"/>
    <property type="match status" value="1"/>
</dbReference>
<dbReference type="Pfam" id="PF13639">
    <property type="entry name" value="zf-RING_2"/>
    <property type="match status" value="1"/>
</dbReference>
<dbReference type="Proteomes" id="UP000252519">
    <property type="component" value="Unassembled WGS sequence"/>
</dbReference>
<name>A0A368GT00_ANCCA</name>
<protein>
    <submittedName>
        <fullName evidence="14">Zinc finger, C3HC4 type</fullName>
    </submittedName>
</protein>
<comment type="similarity">
    <text evidence="2">Belongs to the NSRP1 family.</text>
</comment>
<keyword evidence="5 10" id="KW-0863">Zinc-finger</keyword>
<evidence type="ECO:0000256" key="12">
    <source>
        <dbReference type="SAM" id="Phobius"/>
    </source>
</evidence>
<dbReference type="PROSITE" id="PS50089">
    <property type="entry name" value="ZF_RING_2"/>
    <property type="match status" value="1"/>
</dbReference>
<evidence type="ECO:0000259" key="13">
    <source>
        <dbReference type="PROSITE" id="PS50089"/>
    </source>
</evidence>
<feature type="compositionally biased region" description="Basic residues" evidence="11">
    <location>
        <begin position="437"/>
        <end position="448"/>
    </location>
</feature>
<evidence type="ECO:0000256" key="3">
    <source>
        <dbReference type="ARBA" id="ARBA00022692"/>
    </source>
</evidence>
<feature type="compositionally biased region" description="Basic and acidic residues" evidence="11">
    <location>
        <begin position="465"/>
        <end position="475"/>
    </location>
</feature>
<dbReference type="OrthoDB" id="446635at2759"/>
<dbReference type="SMART" id="SM00184">
    <property type="entry name" value="RING"/>
    <property type="match status" value="1"/>
</dbReference>